<proteinExistence type="predicted"/>
<protein>
    <submittedName>
        <fullName evidence="1">Uncharacterized protein</fullName>
    </submittedName>
</protein>
<dbReference type="Proteomes" id="UP000030758">
    <property type="component" value="Unassembled WGS sequence"/>
</dbReference>
<sequence length="91" mass="9911">MLQSPSIVCSPSVLFSGSSSSNCFWGKFASGQVRQVKLRFRSNSLEVKSAKSSWSAQVESQPVSCPMPQSPSILCSPSVLFFHFCPCLVTF</sequence>
<dbReference type="EMBL" id="KL367851">
    <property type="protein sequence ID" value="KFD59529.1"/>
    <property type="molecule type" value="Genomic_DNA"/>
</dbReference>
<name>A0A085MQN3_9BILA</name>
<gene>
    <name evidence="1" type="ORF">M514_28293</name>
</gene>
<accession>A0A085MQN3</accession>
<reference evidence="1" key="1">
    <citation type="journal article" date="2014" name="Nat. Genet.">
        <title>Genome and transcriptome of the porcine whipworm Trichuris suis.</title>
        <authorList>
            <person name="Jex A.R."/>
            <person name="Nejsum P."/>
            <person name="Schwarz E.M."/>
            <person name="Hu L."/>
            <person name="Young N.D."/>
            <person name="Hall R.S."/>
            <person name="Korhonen P.K."/>
            <person name="Liao S."/>
            <person name="Thamsborg S."/>
            <person name="Xia J."/>
            <person name="Xu P."/>
            <person name="Wang S."/>
            <person name="Scheerlinck J.P."/>
            <person name="Hofmann A."/>
            <person name="Sternberg P.W."/>
            <person name="Wang J."/>
            <person name="Gasser R.B."/>
        </authorList>
    </citation>
    <scope>NUCLEOTIDE SEQUENCE [LARGE SCALE GENOMIC DNA]</scope>
    <source>
        <strain evidence="1">DCEP-RM93F</strain>
    </source>
</reference>
<organism evidence="1">
    <name type="scientific">Trichuris suis</name>
    <name type="common">pig whipworm</name>
    <dbReference type="NCBI Taxonomy" id="68888"/>
    <lineage>
        <taxon>Eukaryota</taxon>
        <taxon>Metazoa</taxon>
        <taxon>Ecdysozoa</taxon>
        <taxon>Nematoda</taxon>
        <taxon>Enoplea</taxon>
        <taxon>Dorylaimia</taxon>
        <taxon>Trichinellida</taxon>
        <taxon>Trichuridae</taxon>
        <taxon>Trichuris</taxon>
    </lineage>
</organism>
<evidence type="ECO:0000313" key="1">
    <source>
        <dbReference type="EMBL" id="KFD59529.1"/>
    </source>
</evidence>
<dbReference type="AlphaFoldDB" id="A0A085MQN3"/>